<feature type="region of interest" description="Disordered" evidence="5">
    <location>
        <begin position="294"/>
        <end position="344"/>
    </location>
</feature>
<dbReference type="InterPro" id="IPR011247">
    <property type="entry name" value="Chemotax_prot-Glu_Me-esterase"/>
</dbReference>
<keyword evidence="8" id="KW-1185">Reference proteome</keyword>
<dbReference type="GO" id="GO:0005737">
    <property type="term" value="C:cytoplasm"/>
    <property type="evidence" value="ECO:0007669"/>
    <property type="project" value="InterPro"/>
</dbReference>
<feature type="compositionally biased region" description="Pro residues" evidence="5">
    <location>
        <begin position="326"/>
        <end position="344"/>
    </location>
</feature>
<keyword evidence="4" id="KW-0145">Chemotaxis</keyword>
<evidence type="ECO:0000256" key="5">
    <source>
        <dbReference type="SAM" id="MobiDB-lite"/>
    </source>
</evidence>
<dbReference type="EMBL" id="MKQR01000013">
    <property type="protein sequence ID" value="OLR92934.1"/>
    <property type="molecule type" value="Genomic_DNA"/>
</dbReference>
<dbReference type="InterPro" id="IPR035909">
    <property type="entry name" value="CheB_C"/>
</dbReference>
<evidence type="ECO:0000313" key="8">
    <source>
        <dbReference type="Proteomes" id="UP000186040"/>
    </source>
</evidence>
<sequence>MGSGGVLVQATHRDLVVVGASAGGVEALRALVAGLPEDLPAAVAVVLHVPRTGTSALARILDRAGPLPATTARQGEPVTPGRIVVAPPDHHLVVVDGRFALTRGPTENGHRPAVDALFRSAAVVRGARTIGVVLSGTLDDGAAGCAAIRRRGGAVIVQDPVDALYPGMPEAVRAVVPAAVLPAAAMGPAIAALTRRSAEGRGRALPDHVLLEDAIVREGEEVGVVGTPSEFSCPDCRGVLNQVEPTRFRCQVGHAWTAAALGDAQDEAVQRALWTAVRSLEERTALAVRMADAATERGDERRVSHYRERRAEASDAARVLRTLLNPDPPGDPRAPEHPGAPPQR</sequence>
<evidence type="ECO:0000259" key="6">
    <source>
        <dbReference type="PROSITE" id="PS50122"/>
    </source>
</evidence>
<dbReference type="Proteomes" id="UP000186040">
    <property type="component" value="Unassembled WGS sequence"/>
</dbReference>
<dbReference type="InterPro" id="IPR000673">
    <property type="entry name" value="Sig_transdc_resp-reg_Me-estase"/>
</dbReference>
<dbReference type="OrthoDB" id="9791760at2"/>
<organism evidence="7 8">
    <name type="scientific">Actinokineospora bangkokensis</name>
    <dbReference type="NCBI Taxonomy" id="1193682"/>
    <lineage>
        <taxon>Bacteria</taxon>
        <taxon>Bacillati</taxon>
        <taxon>Actinomycetota</taxon>
        <taxon>Actinomycetes</taxon>
        <taxon>Pseudonocardiales</taxon>
        <taxon>Pseudonocardiaceae</taxon>
        <taxon>Actinokineospora</taxon>
    </lineage>
</organism>
<keyword evidence="1 4" id="KW-0378">Hydrolase</keyword>
<comment type="caution">
    <text evidence="7">The sequence shown here is derived from an EMBL/GenBank/DDBJ whole genome shotgun (WGS) entry which is preliminary data.</text>
</comment>
<evidence type="ECO:0000256" key="1">
    <source>
        <dbReference type="ARBA" id="ARBA00022801"/>
    </source>
</evidence>
<evidence type="ECO:0000313" key="7">
    <source>
        <dbReference type="EMBL" id="OLR92934.1"/>
    </source>
</evidence>
<evidence type="ECO:0000256" key="3">
    <source>
        <dbReference type="ARBA" id="ARBA00048267"/>
    </source>
</evidence>
<dbReference type="STRING" id="1193682.BJP25_18345"/>
<protein>
    <recommendedName>
        <fullName evidence="2">protein-glutamate methylesterase</fullName>
        <ecNumber evidence="2">3.1.1.61</ecNumber>
    </recommendedName>
</protein>
<dbReference type="PANTHER" id="PTHR42872">
    <property type="entry name" value="PROTEIN-GLUTAMATE METHYLESTERASE/PROTEIN-GLUTAMINE GLUTAMINASE"/>
    <property type="match status" value="1"/>
</dbReference>
<feature type="active site" evidence="4">
    <location>
        <position position="21"/>
    </location>
</feature>
<feature type="compositionally biased region" description="Basic and acidic residues" evidence="5">
    <location>
        <begin position="294"/>
        <end position="315"/>
    </location>
</feature>
<reference evidence="7 8" key="1">
    <citation type="submission" date="2016-10" db="EMBL/GenBank/DDBJ databases">
        <title>The Draft Genome Sequence of Actinokineospora bangkokensis 44EHWT reveals the biosynthetic pathway of antifungal compounds Thailandins with unusual extender unit butylmalonyl-CoA.</title>
        <authorList>
            <person name="Greule A."/>
            <person name="Intra B."/>
            <person name="Flemming S."/>
            <person name="Rommel M.G."/>
            <person name="Panbangred W."/>
            <person name="Bechthold A."/>
        </authorList>
    </citation>
    <scope>NUCLEOTIDE SEQUENCE [LARGE SCALE GENOMIC DNA]</scope>
    <source>
        <strain evidence="7 8">44EHW</strain>
    </source>
</reference>
<comment type="catalytic activity">
    <reaction evidence="3">
        <text>[protein]-L-glutamate 5-O-methyl ester + H2O = L-glutamyl-[protein] + methanol + H(+)</text>
        <dbReference type="Rhea" id="RHEA:23236"/>
        <dbReference type="Rhea" id="RHEA-COMP:10208"/>
        <dbReference type="Rhea" id="RHEA-COMP:10311"/>
        <dbReference type="ChEBI" id="CHEBI:15377"/>
        <dbReference type="ChEBI" id="CHEBI:15378"/>
        <dbReference type="ChEBI" id="CHEBI:17790"/>
        <dbReference type="ChEBI" id="CHEBI:29973"/>
        <dbReference type="ChEBI" id="CHEBI:82795"/>
        <dbReference type="EC" id="3.1.1.61"/>
    </reaction>
</comment>
<dbReference type="GO" id="GO:0000156">
    <property type="term" value="F:phosphorelay response regulator activity"/>
    <property type="evidence" value="ECO:0007669"/>
    <property type="project" value="InterPro"/>
</dbReference>
<proteinExistence type="predicted"/>
<dbReference type="GO" id="GO:0006935">
    <property type="term" value="P:chemotaxis"/>
    <property type="evidence" value="ECO:0007669"/>
    <property type="project" value="UniProtKB-UniRule"/>
</dbReference>
<dbReference type="PROSITE" id="PS50122">
    <property type="entry name" value="CHEB"/>
    <property type="match status" value="1"/>
</dbReference>
<evidence type="ECO:0000256" key="2">
    <source>
        <dbReference type="ARBA" id="ARBA00039140"/>
    </source>
</evidence>
<dbReference type="SUPFAM" id="SSF52738">
    <property type="entry name" value="Methylesterase CheB, C-terminal domain"/>
    <property type="match status" value="1"/>
</dbReference>
<accession>A0A1Q9LLQ8</accession>
<dbReference type="PANTHER" id="PTHR42872:SF6">
    <property type="entry name" value="PROTEIN-GLUTAMATE METHYLESTERASE_PROTEIN-GLUTAMINE GLUTAMINASE"/>
    <property type="match status" value="1"/>
</dbReference>
<feature type="domain" description="CheB-type methylesterase" evidence="6">
    <location>
        <begin position="9"/>
        <end position="171"/>
    </location>
</feature>
<feature type="active site" evidence="4">
    <location>
        <position position="48"/>
    </location>
</feature>
<dbReference type="EC" id="3.1.1.61" evidence="2"/>
<evidence type="ECO:0000256" key="4">
    <source>
        <dbReference type="PROSITE-ProRule" id="PRU00050"/>
    </source>
</evidence>
<dbReference type="Gene3D" id="3.40.50.180">
    <property type="entry name" value="Methylesterase CheB, C-terminal domain"/>
    <property type="match status" value="1"/>
</dbReference>
<feature type="active site" evidence="4">
    <location>
        <position position="140"/>
    </location>
</feature>
<dbReference type="AlphaFoldDB" id="A0A1Q9LLQ8"/>
<name>A0A1Q9LLQ8_9PSEU</name>
<dbReference type="CDD" id="cd16433">
    <property type="entry name" value="CheB"/>
    <property type="match status" value="1"/>
</dbReference>
<dbReference type="PIRSF" id="PIRSF036461">
    <property type="entry name" value="Chmtx_methlestr"/>
    <property type="match status" value="1"/>
</dbReference>
<dbReference type="Pfam" id="PF01339">
    <property type="entry name" value="CheB_methylest"/>
    <property type="match status" value="1"/>
</dbReference>
<gene>
    <name evidence="7" type="ORF">BJP25_18345</name>
</gene>
<dbReference type="GO" id="GO:0008984">
    <property type="term" value="F:protein-glutamate methylesterase activity"/>
    <property type="evidence" value="ECO:0007669"/>
    <property type="project" value="UniProtKB-EC"/>
</dbReference>